<reference evidence="1 2" key="1">
    <citation type="submission" date="2024-09" db="EMBL/GenBank/DDBJ databases">
        <authorList>
            <person name="Sun Q."/>
            <person name="Mori K."/>
        </authorList>
    </citation>
    <scope>NUCLEOTIDE SEQUENCE [LARGE SCALE GENOMIC DNA]</scope>
    <source>
        <strain evidence="1 2">JCM 3307</strain>
    </source>
</reference>
<name>A0ABV5MCR5_9ACTN</name>
<keyword evidence="2" id="KW-1185">Reference proteome</keyword>
<dbReference type="Gene3D" id="2.30.320.10">
    <property type="entry name" value="YwqG-like"/>
    <property type="match status" value="1"/>
</dbReference>
<gene>
    <name evidence="1" type="ORF">ACFFTR_26470</name>
</gene>
<evidence type="ECO:0008006" key="3">
    <source>
        <dbReference type="Google" id="ProtNLM"/>
    </source>
</evidence>
<organism evidence="1 2">
    <name type="scientific">Dactylosporangium vinaceum</name>
    <dbReference type="NCBI Taxonomy" id="53362"/>
    <lineage>
        <taxon>Bacteria</taxon>
        <taxon>Bacillati</taxon>
        <taxon>Actinomycetota</taxon>
        <taxon>Actinomycetes</taxon>
        <taxon>Micromonosporales</taxon>
        <taxon>Micromonosporaceae</taxon>
        <taxon>Dactylosporangium</taxon>
    </lineage>
</organism>
<dbReference type="RefSeq" id="WP_223104567.1">
    <property type="nucleotide sequence ID" value="NZ_CP061913.1"/>
</dbReference>
<accession>A0ABV5MCR5</accession>
<sequence>MARTTPPRPLDVAGLFPELRHHATTATRLHPRPGAPTAADSSVGGPLLWPAGEPWPVCTETGEHEPYNLSTPAAVRRRREILAAADAREPRPDGEFLTAEERAELDAADELELDDRIGEPIPPIAVAQLYRRDIPDYAGPDGTDLLQVLWCPVDHADRHYSPRVLLFWQDSAAINPLRAAPPEPPVVSDMYLPIPCTVQPEQVREYPYAALLPDDLRERLTAWDGGDADHPRYQADLSLAPGWKVGGHANWSLTDPYPVDCEACGAAMTLTFTAASSDWHGPHCTWRPSEEPPTASPDTVGVQIGRGYALHVFRCPESYEHPAATAMQ</sequence>
<dbReference type="Proteomes" id="UP001589608">
    <property type="component" value="Unassembled WGS sequence"/>
</dbReference>
<comment type="caution">
    <text evidence="1">The sequence shown here is derived from an EMBL/GenBank/DDBJ whole genome shotgun (WGS) entry which is preliminary data.</text>
</comment>
<proteinExistence type="predicted"/>
<dbReference type="EMBL" id="JBHMCA010000049">
    <property type="protein sequence ID" value="MFB9446649.1"/>
    <property type="molecule type" value="Genomic_DNA"/>
</dbReference>
<evidence type="ECO:0000313" key="2">
    <source>
        <dbReference type="Proteomes" id="UP001589608"/>
    </source>
</evidence>
<evidence type="ECO:0000313" key="1">
    <source>
        <dbReference type="EMBL" id="MFB9446649.1"/>
    </source>
</evidence>
<protein>
    <recommendedName>
        <fullName evidence="3">DUF1963 domain-containing protein</fullName>
    </recommendedName>
</protein>